<accession>A0ABS7TW48</accession>
<dbReference type="Gene3D" id="3.40.50.300">
    <property type="entry name" value="P-loop containing nucleotide triphosphate hydrolases"/>
    <property type="match status" value="1"/>
</dbReference>
<dbReference type="Proteomes" id="UP001139031">
    <property type="component" value="Unassembled WGS sequence"/>
</dbReference>
<gene>
    <name evidence="2" type="ORF">K7C98_24820</name>
</gene>
<sequence length="365" mass="41453">MPPFALKSLSIAGFRSFRELQAFPLRNLNVLVGANGAGKSNFVEFFRMLRAMFQENLQGFVNQAGGANGLFFEGPQYTREIGATLQFAANHVRFRLEPIPGDELVVKELEASYAGHRKVFRRDSREARVEAWKNDASSQGDWPSNLAFIYAAVSSWVVYHFHDTSSLAPMRRDGAIEDHQELRPNADNLAAFLRHLRESDPRRYQRIRETIQIIAPFFDDFLLEPRKKGDAEHVRLDWRQRGSTFPYQPWQLSDGTIRFIALVTALLQPTPPATLVVDEPELGLHPAALHVLAALMHESSQQTQLVISTQSPLLVDNFEPEDIIVVRRRGAESVLERLDPAELERWLDEFSLGDLIRKNIVETGP</sequence>
<evidence type="ECO:0000313" key="3">
    <source>
        <dbReference type="Proteomes" id="UP001139031"/>
    </source>
</evidence>
<evidence type="ECO:0000259" key="1">
    <source>
        <dbReference type="Pfam" id="PF13304"/>
    </source>
</evidence>
<evidence type="ECO:0000313" key="2">
    <source>
        <dbReference type="EMBL" id="MBZ5712478.1"/>
    </source>
</evidence>
<name>A0ABS7TW48_9BACT</name>
<keyword evidence="3" id="KW-1185">Reference proteome</keyword>
<comment type="caution">
    <text evidence="2">The sequence shown here is derived from an EMBL/GenBank/DDBJ whole genome shotgun (WGS) entry which is preliminary data.</text>
</comment>
<dbReference type="InterPro" id="IPR027417">
    <property type="entry name" value="P-loop_NTPase"/>
</dbReference>
<dbReference type="SUPFAM" id="SSF52540">
    <property type="entry name" value="P-loop containing nucleoside triphosphate hydrolases"/>
    <property type="match status" value="1"/>
</dbReference>
<organism evidence="2 3">
    <name type="scientific">Nannocystis pusilla</name>
    <dbReference type="NCBI Taxonomy" id="889268"/>
    <lineage>
        <taxon>Bacteria</taxon>
        <taxon>Pseudomonadati</taxon>
        <taxon>Myxococcota</taxon>
        <taxon>Polyangia</taxon>
        <taxon>Nannocystales</taxon>
        <taxon>Nannocystaceae</taxon>
        <taxon>Nannocystis</taxon>
    </lineage>
</organism>
<dbReference type="Pfam" id="PF13304">
    <property type="entry name" value="AAA_21"/>
    <property type="match status" value="1"/>
</dbReference>
<dbReference type="PANTHER" id="PTHR32182:SF22">
    <property type="entry name" value="ATP-DEPENDENT ENDONUCLEASE, OLD FAMILY-RELATED"/>
    <property type="match status" value="1"/>
</dbReference>
<dbReference type="InterPro" id="IPR014555">
    <property type="entry name" value="RecF-like"/>
</dbReference>
<dbReference type="PANTHER" id="PTHR32182">
    <property type="entry name" value="DNA REPLICATION AND REPAIR PROTEIN RECF"/>
    <property type="match status" value="1"/>
</dbReference>
<dbReference type="EMBL" id="JAIRAU010000031">
    <property type="protein sequence ID" value="MBZ5712478.1"/>
    <property type="molecule type" value="Genomic_DNA"/>
</dbReference>
<proteinExistence type="predicted"/>
<dbReference type="PIRSF" id="PIRSF029347">
    <property type="entry name" value="RecF"/>
    <property type="match status" value="1"/>
</dbReference>
<dbReference type="InterPro" id="IPR003959">
    <property type="entry name" value="ATPase_AAA_core"/>
</dbReference>
<protein>
    <submittedName>
        <fullName evidence="2">AAA family ATPase</fullName>
    </submittedName>
</protein>
<dbReference type="RefSeq" id="WP_224194234.1">
    <property type="nucleotide sequence ID" value="NZ_JAIRAU010000031.1"/>
</dbReference>
<reference evidence="2" key="1">
    <citation type="submission" date="2021-08" db="EMBL/GenBank/DDBJ databases">
        <authorList>
            <person name="Stevens D.C."/>
        </authorList>
    </citation>
    <scope>NUCLEOTIDE SEQUENCE</scope>
    <source>
        <strain evidence="2">DSM 53165</strain>
    </source>
</reference>
<feature type="domain" description="ATPase AAA-type core" evidence="1">
    <location>
        <begin position="28"/>
        <end position="316"/>
    </location>
</feature>
<dbReference type="CDD" id="cd00267">
    <property type="entry name" value="ABC_ATPase"/>
    <property type="match status" value="1"/>
</dbReference>